<keyword evidence="3" id="KW-1185">Reference proteome</keyword>
<dbReference type="InterPro" id="IPR040775">
    <property type="entry name" value="Tail_spike_N"/>
</dbReference>
<dbReference type="KEGG" id="vg:77935825"/>
<name>A0AAE7VJL9_9CAUD</name>
<feature type="domain" description="Tail spike TSP1/Gp66 N-terminal" evidence="1">
    <location>
        <begin position="400"/>
        <end position="456"/>
    </location>
</feature>
<organism evidence="2 3">
    <name type="scientific">Escherichia phage U1G</name>
    <dbReference type="NCBI Taxonomy" id="2853091"/>
    <lineage>
        <taxon>Viruses</taxon>
        <taxon>Duplodnaviria</taxon>
        <taxon>Heunggongvirae</taxon>
        <taxon>Uroviricota</taxon>
        <taxon>Caudoviricetes</taxon>
        <taxon>Schitoviridae</taxon>
        <taxon>Enquatrovirinae</taxon>
        <taxon>Gamaleyavirus</taxon>
        <taxon>Gamaleyavirus U1g</taxon>
    </lineage>
</organism>
<proteinExistence type="predicted"/>
<accession>A0AAE7VJL9</accession>
<protein>
    <recommendedName>
        <fullName evidence="1">Tail spike TSP1/Gp66 N-terminal domain-containing protein</fullName>
    </recommendedName>
</protein>
<dbReference type="Gene3D" id="3.30.2020.50">
    <property type="match status" value="1"/>
</dbReference>
<evidence type="ECO:0000313" key="2">
    <source>
        <dbReference type="EMBL" id="QXV71915.1"/>
    </source>
</evidence>
<sequence length="716" mass="77467">MNAHTPFDANQDWTNPYCQNSSNDPMVDALLGNAYHVVRTVYCNLGNLKLIYDFLNQYGMVLGVQSEAELKALTTKASFARIYGKTPAGDRQVTDYLYVEGDRTGILPDDATATGSWIKVATSGSSGGGESSSDGGYIPWIYNSGSAIGGETTIRIPDETAGVPFMIVNGDWQTEGYDFEYDPLTFEIKFTTPLEQGDFVVVMRTGVPATPDNPNVSDWVTINWLYNQGAAVGGEQVIDIPYTFRSVPAVYKNGLRFYKGLTNNSYTIDSDNNRIILTEPLATNDRLIVQLGGEAKVLEIADHTIQVVARATNVKDSEVILSTDTTQVLNGKKVLYDVVTQRIHGLPTLPANVYINTVSNGQLTYSPGNITVTLLDTYQQQNTRELWRRSLAEAGLTLVDGSFEEGATVNSATDAVWHIAGGQCYIWDGALANTVSQKSTPTSTGGIGVGAWLSVGVLARFGSRAELVSYAPGNNIADGMSVIAGGLEYIRDSTATSIPDLLGFKPPHVATLDHWGAPIDGTSDTTPFAQLAANWMALSPENKIHEPNVITRKFTTQISTTGHMNWDAGNAHYIIDTGDTWLFAEGNANPSLYPLTADYVAGSKNLAVNLPNAPKRGDWVRIISNAVNPADRTRIGNSNKYRIQEYARVGAGSTTTNLVLDKPLQFVEGMDYAETAVVNPYSLAWGARVALVDTSKNSVLLAATSSTRKGRLMAQR</sequence>
<dbReference type="RefSeq" id="YP_010659839.1">
    <property type="nucleotide sequence ID" value="NC_070872.1"/>
</dbReference>
<dbReference type="GeneID" id="77935825"/>
<dbReference type="Pfam" id="PF18668">
    <property type="entry name" value="Tail_spike_N"/>
    <property type="match status" value="1"/>
</dbReference>
<evidence type="ECO:0000259" key="1">
    <source>
        <dbReference type="Pfam" id="PF18668"/>
    </source>
</evidence>
<evidence type="ECO:0000313" key="3">
    <source>
        <dbReference type="Proteomes" id="UP000828021"/>
    </source>
</evidence>
<dbReference type="Gene3D" id="2.10.10.80">
    <property type="match status" value="1"/>
</dbReference>
<dbReference type="EMBL" id="MZ394712">
    <property type="protein sequence ID" value="QXV71915.1"/>
    <property type="molecule type" value="Genomic_DNA"/>
</dbReference>
<reference evidence="2" key="1">
    <citation type="submission" date="2021-06" db="EMBL/GenBank/DDBJ databases">
        <authorList>
            <person name="Sundaramoorthy N.S."/>
            <person name="Nagarajan S."/>
        </authorList>
    </citation>
    <scope>NUCLEOTIDE SEQUENCE</scope>
</reference>
<dbReference type="Proteomes" id="UP000828021">
    <property type="component" value="Segment"/>
</dbReference>